<gene>
    <name evidence="6" type="ORF">SARC_11254</name>
</gene>
<dbReference type="InterPro" id="IPR038739">
    <property type="entry name" value="ARMC8/Vid28"/>
</dbReference>
<keyword evidence="3" id="KW-0963">Cytoplasm</keyword>
<protein>
    <submittedName>
        <fullName evidence="6">Uncharacterized protein</fullName>
    </submittedName>
</protein>
<sequence>MKSFTAANDDTLSESHKTDLREAVLSALASVCAKRESSRKQIIEAKLLPDIVKQLDSPYVQVRSAACRCTRSLSRSVKTLRTALVDAGAAKPLFKLLSDSNAEVQAAACAALCNMVLDFSPMKQSMLDQGVVERLVALTHSSDPELRLNCMWAIKNLLYQASILVRKKVVALLGWQRIYELLNDESLEIQRQTLTCLRNLASGGDECGENAIDLVVKAPGDNPGDNMIAVLVEKMQNNAHPSLVQEAGYVLVNIATGSRKHKNLIMENPECLKCIKACLESREDALKVVAAWCIINLSWPEDEGVEERVRVIRGLGMDRTLRNLKNDPNFDVKGRAEAALEQLEKMPRMLEL</sequence>
<reference evidence="6 7" key="1">
    <citation type="submission" date="2011-02" db="EMBL/GenBank/DDBJ databases">
        <title>The Genome Sequence of Sphaeroforma arctica JP610.</title>
        <authorList>
            <consortium name="The Broad Institute Genome Sequencing Platform"/>
            <person name="Russ C."/>
            <person name="Cuomo C."/>
            <person name="Young S.K."/>
            <person name="Zeng Q."/>
            <person name="Gargeya S."/>
            <person name="Alvarado L."/>
            <person name="Berlin A."/>
            <person name="Chapman S.B."/>
            <person name="Chen Z."/>
            <person name="Freedman E."/>
            <person name="Gellesch M."/>
            <person name="Goldberg J."/>
            <person name="Griggs A."/>
            <person name="Gujja S."/>
            <person name="Heilman E."/>
            <person name="Heiman D."/>
            <person name="Howarth C."/>
            <person name="Mehta T."/>
            <person name="Neiman D."/>
            <person name="Pearson M."/>
            <person name="Roberts A."/>
            <person name="Saif S."/>
            <person name="Shea T."/>
            <person name="Shenoy N."/>
            <person name="Sisk P."/>
            <person name="Stolte C."/>
            <person name="Sykes S."/>
            <person name="White J."/>
            <person name="Yandava C."/>
            <person name="Burger G."/>
            <person name="Gray M.W."/>
            <person name="Holland P.W.H."/>
            <person name="King N."/>
            <person name="Lang F.B.F."/>
            <person name="Roger A.J."/>
            <person name="Ruiz-Trillo I."/>
            <person name="Haas B."/>
            <person name="Nusbaum C."/>
            <person name="Birren B."/>
        </authorList>
    </citation>
    <scope>NUCLEOTIDE SEQUENCE [LARGE SCALE GENOMIC DNA]</scope>
    <source>
        <strain evidence="6 7">JP610</strain>
    </source>
</reference>
<dbReference type="eggNOG" id="KOG1293">
    <property type="taxonomic scope" value="Eukaryota"/>
</dbReference>
<keyword evidence="4" id="KW-0677">Repeat</keyword>
<proteinExistence type="predicted"/>
<dbReference type="STRING" id="667725.A0A0L0FIE2"/>
<dbReference type="Gene3D" id="1.25.10.10">
    <property type="entry name" value="Leucine-rich Repeat Variant"/>
    <property type="match status" value="1"/>
</dbReference>
<dbReference type="GO" id="GO:0005634">
    <property type="term" value="C:nucleus"/>
    <property type="evidence" value="ECO:0007669"/>
    <property type="project" value="UniProtKB-SubCell"/>
</dbReference>
<name>A0A0L0FIE2_9EUKA</name>
<dbReference type="OrthoDB" id="5559898at2759"/>
<organism evidence="6 7">
    <name type="scientific">Sphaeroforma arctica JP610</name>
    <dbReference type="NCBI Taxonomy" id="667725"/>
    <lineage>
        <taxon>Eukaryota</taxon>
        <taxon>Ichthyosporea</taxon>
        <taxon>Ichthyophonida</taxon>
        <taxon>Sphaeroforma</taxon>
    </lineage>
</organism>
<evidence type="ECO:0000313" key="6">
    <source>
        <dbReference type="EMBL" id="KNC76236.1"/>
    </source>
</evidence>
<dbReference type="SMART" id="SM00185">
    <property type="entry name" value="ARM"/>
    <property type="match status" value="4"/>
</dbReference>
<evidence type="ECO:0000313" key="7">
    <source>
        <dbReference type="Proteomes" id="UP000054560"/>
    </source>
</evidence>
<evidence type="ECO:0000256" key="3">
    <source>
        <dbReference type="ARBA" id="ARBA00022490"/>
    </source>
</evidence>
<evidence type="ECO:0000256" key="1">
    <source>
        <dbReference type="ARBA" id="ARBA00004123"/>
    </source>
</evidence>
<dbReference type="GeneID" id="25911758"/>
<comment type="subcellular location">
    <subcellularLocation>
        <location evidence="2">Cytoplasm</location>
    </subcellularLocation>
    <subcellularLocation>
        <location evidence="1">Nucleus</location>
    </subcellularLocation>
</comment>
<dbReference type="PANTHER" id="PTHR15651:SF7">
    <property type="entry name" value="ARMADILLO REPEAT-CONTAINING PROTEIN 8"/>
    <property type="match status" value="1"/>
</dbReference>
<dbReference type="AlphaFoldDB" id="A0A0L0FIE2"/>
<dbReference type="GO" id="GO:0043161">
    <property type="term" value="P:proteasome-mediated ubiquitin-dependent protein catabolic process"/>
    <property type="evidence" value="ECO:0007669"/>
    <property type="project" value="TreeGrafter"/>
</dbReference>
<accession>A0A0L0FIE2</accession>
<dbReference type="InterPro" id="IPR011989">
    <property type="entry name" value="ARM-like"/>
</dbReference>
<dbReference type="InterPro" id="IPR016024">
    <property type="entry name" value="ARM-type_fold"/>
</dbReference>
<dbReference type="PANTHER" id="PTHR15651">
    <property type="entry name" value="ARMADILLO REPEAT-CONTAINING PROTEIN 8"/>
    <property type="match status" value="1"/>
</dbReference>
<dbReference type="InterPro" id="IPR000225">
    <property type="entry name" value="Armadillo"/>
</dbReference>
<dbReference type="Proteomes" id="UP000054560">
    <property type="component" value="Unassembled WGS sequence"/>
</dbReference>
<dbReference type="SUPFAM" id="SSF48371">
    <property type="entry name" value="ARM repeat"/>
    <property type="match status" value="1"/>
</dbReference>
<dbReference type="EMBL" id="KQ243192">
    <property type="protein sequence ID" value="KNC76236.1"/>
    <property type="molecule type" value="Genomic_DNA"/>
</dbReference>
<dbReference type="GO" id="GO:0034657">
    <property type="term" value="C:GID complex"/>
    <property type="evidence" value="ECO:0007669"/>
    <property type="project" value="TreeGrafter"/>
</dbReference>
<dbReference type="GO" id="GO:0005737">
    <property type="term" value="C:cytoplasm"/>
    <property type="evidence" value="ECO:0007669"/>
    <property type="project" value="UniProtKB-SubCell"/>
</dbReference>
<evidence type="ECO:0000256" key="4">
    <source>
        <dbReference type="ARBA" id="ARBA00022737"/>
    </source>
</evidence>
<evidence type="ECO:0000256" key="5">
    <source>
        <dbReference type="ARBA" id="ARBA00023242"/>
    </source>
</evidence>
<keyword evidence="5" id="KW-0539">Nucleus</keyword>
<dbReference type="Pfam" id="PF00514">
    <property type="entry name" value="Arm"/>
    <property type="match status" value="2"/>
</dbReference>
<evidence type="ECO:0000256" key="2">
    <source>
        <dbReference type="ARBA" id="ARBA00004496"/>
    </source>
</evidence>
<keyword evidence="7" id="KW-1185">Reference proteome</keyword>
<dbReference type="RefSeq" id="XP_014150138.1">
    <property type="nucleotide sequence ID" value="XM_014294663.1"/>
</dbReference>